<reference evidence="11" key="1">
    <citation type="journal article" date="2021" name="Microbiol. Resour. Announc.">
        <title>LGAAP: Leishmaniinae Genome Assembly and Annotation Pipeline.</title>
        <authorList>
            <person name="Almutairi H."/>
            <person name="Urbaniak M.D."/>
            <person name="Bates M.D."/>
            <person name="Jariyapan N."/>
            <person name="Kwakye-Nuako G."/>
            <person name="Thomaz-Soccol V."/>
            <person name="Al-Salem W.S."/>
            <person name="Dillon R.J."/>
            <person name="Bates P.A."/>
            <person name="Gatherer D."/>
        </authorList>
    </citation>
    <scope>NUCLEOTIDE SEQUENCE [LARGE SCALE GENOMIC DNA]</scope>
</reference>
<comment type="similarity">
    <text evidence="5">Belongs to the CFAP263 family.</text>
</comment>
<evidence type="ECO:0000313" key="11">
    <source>
        <dbReference type="Proteomes" id="UP000673552"/>
    </source>
</evidence>
<evidence type="ECO:0000256" key="4">
    <source>
        <dbReference type="ARBA" id="ARBA00023273"/>
    </source>
</evidence>
<gene>
    <name evidence="10" type="ORF">LSCM1_04874</name>
</gene>
<keyword evidence="4" id="KW-0966">Cell projection</keyword>
<dbReference type="KEGG" id="lmat:92514869"/>
<feature type="region of interest" description="Disordered" evidence="8">
    <location>
        <begin position="1"/>
        <end position="52"/>
    </location>
</feature>
<evidence type="ECO:0000256" key="8">
    <source>
        <dbReference type="SAM" id="MobiDB-lite"/>
    </source>
</evidence>
<dbReference type="EMBL" id="JAFEUZ010000014">
    <property type="protein sequence ID" value="KAG5483327.1"/>
    <property type="molecule type" value="Genomic_DNA"/>
</dbReference>
<feature type="region of interest" description="Disordered" evidence="8">
    <location>
        <begin position="180"/>
        <end position="202"/>
    </location>
</feature>
<dbReference type="GO" id="GO:0036064">
    <property type="term" value="C:ciliary basal body"/>
    <property type="evidence" value="ECO:0007669"/>
    <property type="project" value="TreeGrafter"/>
</dbReference>
<dbReference type="InterPro" id="IPR051885">
    <property type="entry name" value="CC_CF"/>
</dbReference>
<comment type="caution">
    <text evidence="10">The sequence shown here is derived from an EMBL/GenBank/DDBJ whole genome shotgun (WGS) entry which is preliminary data.</text>
</comment>
<evidence type="ECO:0000256" key="7">
    <source>
        <dbReference type="SAM" id="Coils"/>
    </source>
</evidence>
<evidence type="ECO:0000256" key="2">
    <source>
        <dbReference type="ARBA" id="ARBA00022794"/>
    </source>
</evidence>
<feature type="domain" description="CCDC113/CCDC96 coiled-coil" evidence="9">
    <location>
        <begin position="332"/>
        <end position="499"/>
    </location>
</feature>
<keyword evidence="2" id="KW-0970">Cilium biogenesis/degradation</keyword>
<dbReference type="Pfam" id="PF13870">
    <property type="entry name" value="CCDC113_CCDC96_CC"/>
    <property type="match status" value="1"/>
</dbReference>
<keyword evidence="3 7" id="KW-0175">Coiled coil</keyword>
<proteinExistence type="inferred from homology"/>
<evidence type="ECO:0000259" key="9">
    <source>
        <dbReference type="Pfam" id="PF13870"/>
    </source>
</evidence>
<keyword evidence="11" id="KW-1185">Reference proteome</keyword>
<dbReference type="OrthoDB" id="10259713at2759"/>
<dbReference type="RefSeq" id="XP_067180130.1">
    <property type="nucleotide sequence ID" value="XM_067322357.1"/>
</dbReference>
<protein>
    <recommendedName>
        <fullName evidence="6">Cilia- and flagella-associated protein 263</fullName>
    </recommendedName>
</protein>
<organism evidence="10 11">
    <name type="scientific">Leishmania martiniquensis</name>
    <dbReference type="NCBI Taxonomy" id="1580590"/>
    <lineage>
        <taxon>Eukaryota</taxon>
        <taxon>Discoba</taxon>
        <taxon>Euglenozoa</taxon>
        <taxon>Kinetoplastea</taxon>
        <taxon>Metakinetoplastina</taxon>
        <taxon>Trypanosomatida</taxon>
        <taxon>Trypanosomatidae</taxon>
        <taxon>Leishmaniinae</taxon>
        <taxon>Leishmania</taxon>
    </lineage>
</organism>
<evidence type="ECO:0000256" key="5">
    <source>
        <dbReference type="ARBA" id="ARBA00044506"/>
    </source>
</evidence>
<feature type="region of interest" description="Disordered" evidence="8">
    <location>
        <begin position="523"/>
        <end position="595"/>
    </location>
</feature>
<feature type="coiled-coil region" evidence="7">
    <location>
        <begin position="334"/>
        <end position="425"/>
    </location>
</feature>
<accession>A0A836GJT0</accession>
<feature type="compositionally biased region" description="Low complexity" evidence="8">
    <location>
        <begin position="31"/>
        <end position="52"/>
    </location>
</feature>
<dbReference type="Proteomes" id="UP000673552">
    <property type="component" value="Unassembled WGS sequence"/>
</dbReference>
<sequence length="595" mass="64497">MKSAASLQDQDEPPQQQPMDCEGSRSFHSTRGASSSGGCHRRCSSAGSTSTAAGVAGEDFNALIVSFYTRTYPSAEAFDDDAAALSLEAIKEAVAELANEVSALREETHVLGAHVHALQQRRPGGGASVNILNTSVSSTASQLDVADTGGYADGPGAVSSPIDVTVAFLGGDCELSTRTLRTSGGGTSELIGSASGTGRRGRSYRRRSLADVDVFMRVDDKAALLRQETARLRAQEEKAAKEAEGVHEVLVATVEEALRRQQELRLEMLQLEREVVQNGGAADDTAEAAGIAHQRNRFGNSKGLTVTSAAAVAATADELLRYLERRHSCQVSYLDKLEMQCQAAEQDIARTQQLVRQRRIAGEAFQAVDMEQLRIEHKQFSERMEAKNNELAELKGTSTRTVQQLNHLMGQLNELASEQTRLKREAKSRSEYLSRCGKEITTATAEAAQAESKHIALKAQQEAVKVPKIEEYMAQKAEEVELERAVKNWERKVQIAEGQAAVVRQQSRQLQKQRSAAIKYVNEKRQSRAAATAEATPAAGKAPSRPAVGGARSLLLQRRQEQRELLSQEITSRQGESKAAPAEQPAAKTETGAFM</sequence>
<dbReference type="AlphaFoldDB" id="A0A836GJT0"/>
<dbReference type="PANTHER" id="PTHR15654:SF2">
    <property type="entry name" value="COILED-COIL DOMAIN-CONTAINING PROTEIN 113"/>
    <property type="match status" value="1"/>
</dbReference>
<feature type="compositionally biased region" description="Low complexity" evidence="8">
    <location>
        <begin position="529"/>
        <end position="543"/>
    </location>
</feature>
<evidence type="ECO:0000256" key="6">
    <source>
        <dbReference type="ARBA" id="ARBA00044798"/>
    </source>
</evidence>
<evidence type="ECO:0000256" key="1">
    <source>
        <dbReference type="ARBA" id="ARBA00004138"/>
    </source>
</evidence>
<feature type="coiled-coil region" evidence="7">
    <location>
        <begin position="222"/>
        <end position="274"/>
    </location>
</feature>
<name>A0A836GJT0_9TRYP</name>
<evidence type="ECO:0000256" key="3">
    <source>
        <dbReference type="ARBA" id="ARBA00023054"/>
    </source>
</evidence>
<feature type="coiled-coil region" evidence="7">
    <location>
        <begin position="472"/>
        <end position="513"/>
    </location>
</feature>
<dbReference type="GO" id="GO:0060271">
    <property type="term" value="P:cilium assembly"/>
    <property type="evidence" value="ECO:0007669"/>
    <property type="project" value="TreeGrafter"/>
</dbReference>
<evidence type="ECO:0000313" key="10">
    <source>
        <dbReference type="EMBL" id="KAG5483327.1"/>
    </source>
</evidence>
<dbReference type="GeneID" id="92514869"/>
<dbReference type="PANTHER" id="PTHR15654">
    <property type="entry name" value="COILED-COIL DOMAIN-CONTAINING PROTEIN 113-RELATED"/>
    <property type="match status" value="1"/>
</dbReference>
<dbReference type="InterPro" id="IPR025254">
    <property type="entry name" value="CCDC113/CCDC96_CC"/>
</dbReference>
<comment type="subcellular location">
    <subcellularLocation>
        <location evidence="1">Cell projection</location>
        <location evidence="1">Cilium</location>
    </subcellularLocation>
</comment>
<reference evidence="11" key="2">
    <citation type="journal article" date="2021" name="Sci. Data">
        <title>Chromosome-scale genome sequencing, assembly and annotation of six genomes from subfamily Leishmaniinae.</title>
        <authorList>
            <person name="Almutairi H."/>
            <person name="Urbaniak M.D."/>
            <person name="Bates M.D."/>
            <person name="Jariyapan N."/>
            <person name="Kwakye-Nuako G."/>
            <person name="Thomaz Soccol V."/>
            <person name="Al-Salem W.S."/>
            <person name="Dillon R.J."/>
            <person name="Bates P.A."/>
            <person name="Gatherer D."/>
        </authorList>
    </citation>
    <scope>NUCLEOTIDE SEQUENCE [LARGE SCALE GENOMIC DNA]</scope>
</reference>
<dbReference type="GO" id="GO:0005930">
    <property type="term" value="C:axoneme"/>
    <property type="evidence" value="ECO:0007669"/>
    <property type="project" value="TreeGrafter"/>
</dbReference>